<accession>A0A086YZU5</accession>
<proteinExistence type="predicted"/>
<dbReference type="STRING" id="1437605.AB656_01095"/>
<keyword evidence="3" id="KW-1185">Reference proteome</keyword>
<reference evidence="2 3" key="1">
    <citation type="submission" date="2014-03" db="EMBL/GenBank/DDBJ databases">
        <title>Genomics of Bifidobacteria.</title>
        <authorList>
            <person name="Ventura M."/>
            <person name="Milani C."/>
            <person name="Lugli G.A."/>
        </authorList>
    </citation>
    <scope>NUCLEOTIDE SEQUENCE [LARGE SCALE GENOMIC DNA]</scope>
    <source>
        <strain evidence="2 3">DSM 22766</strain>
    </source>
</reference>
<feature type="region of interest" description="Disordered" evidence="1">
    <location>
        <begin position="31"/>
        <end position="107"/>
    </location>
</feature>
<dbReference type="AlphaFoldDB" id="A0A086YZU5"/>
<gene>
    <name evidence="2" type="ORF">BACT_0495</name>
</gene>
<dbReference type="EMBL" id="JGYK01000001">
    <property type="protein sequence ID" value="KFI39795.1"/>
    <property type="molecule type" value="Genomic_DNA"/>
</dbReference>
<comment type="caution">
    <text evidence="2">The sequence shown here is derived from an EMBL/GenBank/DDBJ whole genome shotgun (WGS) entry which is preliminary data.</text>
</comment>
<evidence type="ECO:0000313" key="2">
    <source>
        <dbReference type="EMBL" id="KFI39795.1"/>
    </source>
</evidence>
<dbReference type="OrthoDB" id="3241852at2"/>
<dbReference type="eggNOG" id="ENOG5032828">
    <property type="taxonomic scope" value="Bacteria"/>
</dbReference>
<sequence>MAYPVQNLIVQAGGKKKHKAGPLDAPVALWNPDGTPFIPGTAPGTQGLEPQPGPVGPQGDMGPAGPKGDDGLSLTAIELTADKDGTITGGTGTLSDGSTIPITVKRA</sequence>
<name>A0A086YZU5_9BIFI</name>
<dbReference type="Proteomes" id="UP000029015">
    <property type="component" value="Unassembled WGS sequence"/>
</dbReference>
<dbReference type="RefSeq" id="WP_033504607.1">
    <property type="nucleotide sequence ID" value="NZ_CP011786.1"/>
</dbReference>
<organism evidence="2 3">
    <name type="scientific">Bifidobacterium actinocoloniiforme DSM 22766</name>
    <dbReference type="NCBI Taxonomy" id="1437605"/>
    <lineage>
        <taxon>Bacteria</taxon>
        <taxon>Bacillati</taxon>
        <taxon>Actinomycetota</taxon>
        <taxon>Actinomycetes</taxon>
        <taxon>Bifidobacteriales</taxon>
        <taxon>Bifidobacteriaceae</taxon>
        <taxon>Bifidobacterium</taxon>
    </lineage>
</organism>
<evidence type="ECO:0000313" key="3">
    <source>
        <dbReference type="Proteomes" id="UP000029015"/>
    </source>
</evidence>
<protein>
    <submittedName>
        <fullName evidence="2">Uncharacterized protein</fullName>
    </submittedName>
</protein>
<evidence type="ECO:0000256" key="1">
    <source>
        <dbReference type="SAM" id="MobiDB-lite"/>
    </source>
</evidence>